<dbReference type="InterPro" id="IPR001029">
    <property type="entry name" value="Flagellin_N"/>
</dbReference>
<dbReference type="OrthoDB" id="9768249at2"/>
<gene>
    <name evidence="6" type="ORF">CALK_0174</name>
</gene>
<dbReference type="eggNOG" id="COG1344">
    <property type="taxonomic scope" value="Bacteria"/>
</dbReference>
<organism evidence="6 7">
    <name type="scientific">Chitinivibrio alkaliphilus ACht1</name>
    <dbReference type="NCBI Taxonomy" id="1313304"/>
    <lineage>
        <taxon>Bacteria</taxon>
        <taxon>Pseudomonadati</taxon>
        <taxon>Fibrobacterota</taxon>
        <taxon>Chitinivibrionia</taxon>
        <taxon>Chitinivibrionales</taxon>
        <taxon>Chitinivibrionaceae</taxon>
        <taxon>Chitinivibrio</taxon>
    </lineage>
</organism>
<dbReference type="STRING" id="1313304.CALK_0174"/>
<accession>U7DAE9</accession>
<feature type="domain" description="Flagellin N-terminal" evidence="4">
    <location>
        <begin position="11"/>
        <end position="140"/>
    </location>
</feature>
<sequence>MRTTFNTVNRHTKYVIQDRYSDLARLQRQLATGKKLERPSDSPVDTTNTLRFRSQRYRLEQYKKNMEDAEGWMKVTDTAMASMHDVMKRANELAIQADNDTLSDQERNQIAEEVGQLTVHMASLTNTRYKGNYMFSGSHTDLPARPMNSSVGINSVDYERNEMAYFDGTNPVDPGEPNTFRFISPEGSQNENNHRAIDQVIPASFSLVVDGEELREGEDYSIDYMAGTITFIPDAATHGADRNFAPGEGNYSPGDIQMNFEYVGESVDKYGSTISTNSRVKREIESGISVPVNTTFFDLQVNNSVDPLKSLIEFGSALKANDTDAIQESMDSIQQSSNRILNAQARNGARINFVETTMERNTRQHEETIDQISKLEDADYAEIVADFSVAQTVFNTALQSTAQIMQQSLVNYI</sequence>
<evidence type="ECO:0000313" key="7">
    <source>
        <dbReference type="Proteomes" id="UP000017148"/>
    </source>
</evidence>
<protein>
    <submittedName>
        <fullName evidence="6">Flagellar hook-associated protein 3 (HAP3)</fullName>
    </submittedName>
</protein>
<dbReference type="Gene3D" id="1.20.1330.10">
    <property type="entry name" value="f41 fragment of flagellin, N-terminal domain"/>
    <property type="match status" value="2"/>
</dbReference>
<dbReference type="GO" id="GO:0005198">
    <property type="term" value="F:structural molecule activity"/>
    <property type="evidence" value="ECO:0007669"/>
    <property type="project" value="InterPro"/>
</dbReference>
<dbReference type="GO" id="GO:0071973">
    <property type="term" value="P:bacterial-type flagellum-dependent cell motility"/>
    <property type="evidence" value="ECO:0007669"/>
    <property type="project" value="InterPro"/>
</dbReference>
<keyword evidence="6" id="KW-0969">Cilium</keyword>
<evidence type="ECO:0000256" key="3">
    <source>
        <dbReference type="ARBA" id="ARBA00023143"/>
    </source>
</evidence>
<dbReference type="RefSeq" id="WP_022635734.1">
    <property type="nucleotide sequence ID" value="NZ_ASJR01000001.1"/>
</dbReference>
<proteinExistence type="inferred from homology"/>
<feature type="domain" description="Flagellin C-terminal" evidence="5">
    <location>
        <begin position="331"/>
        <end position="413"/>
    </location>
</feature>
<keyword evidence="7" id="KW-1185">Reference proteome</keyword>
<evidence type="ECO:0000259" key="5">
    <source>
        <dbReference type="Pfam" id="PF00700"/>
    </source>
</evidence>
<dbReference type="NCBIfam" id="TIGR02550">
    <property type="entry name" value="flagell_flgL"/>
    <property type="match status" value="1"/>
</dbReference>
<keyword evidence="3" id="KW-0975">Bacterial flagellum</keyword>
<dbReference type="PANTHER" id="PTHR42792">
    <property type="entry name" value="FLAGELLIN"/>
    <property type="match status" value="1"/>
</dbReference>
<dbReference type="GO" id="GO:0009424">
    <property type="term" value="C:bacterial-type flagellum hook"/>
    <property type="evidence" value="ECO:0007669"/>
    <property type="project" value="InterPro"/>
</dbReference>
<dbReference type="InterPro" id="IPR013384">
    <property type="entry name" value="Flagell_FlgL"/>
</dbReference>
<evidence type="ECO:0000256" key="2">
    <source>
        <dbReference type="ARBA" id="ARBA00005709"/>
    </source>
</evidence>
<comment type="subcellular location">
    <subcellularLocation>
        <location evidence="1">Bacterial flagellum</location>
    </subcellularLocation>
</comment>
<dbReference type="Proteomes" id="UP000017148">
    <property type="component" value="Unassembled WGS sequence"/>
</dbReference>
<dbReference type="Pfam" id="PF00700">
    <property type="entry name" value="Flagellin_C"/>
    <property type="match status" value="1"/>
</dbReference>
<evidence type="ECO:0000313" key="6">
    <source>
        <dbReference type="EMBL" id="ERP39374.1"/>
    </source>
</evidence>
<dbReference type="EMBL" id="ASJR01000001">
    <property type="protein sequence ID" value="ERP39374.1"/>
    <property type="molecule type" value="Genomic_DNA"/>
</dbReference>
<evidence type="ECO:0000256" key="1">
    <source>
        <dbReference type="ARBA" id="ARBA00004365"/>
    </source>
</evidence>
<evidence type="ECO:0000259" key="4">
    <source>
        <dbReference type="Pfam" id="PF00669"/>
    </source>
</evidence>
<reference evidence="6 7" key="1">
    <citation type="journal article" date="2013" name="Environ. Microbiol.">
        <title>Genome analysis of Chitinivibrio alkaliphilus gen. nov., sp. nov., a novel extremely haloalkaliphilic anaerobic chitinolytic bacterium from the candidate phylum Termite Group 3.</title>
        <authorList>
            <person name="Sorokin D.Y."/>
            <person name="Gumerov V.M."/>
            <person name="Rakitin A.L."/>
            <person name="Beletsky A.V."/>
            <person name="Damste J.S."/>
            <person name="Muyzer G."/>
            <person name="Mardanov A.V."/>
            <person name="Ravin N.V."/>
        </authorList>
    </citation>
    <scope>NUCLEOTIDE SEQUENCE [LARGE SCALE GENOMIC DNA]</scope>
    <source>
        <strain evidence="6 7">ACht1</strain>
    </source>
</reference>
<dbReference type="AlphaFoldDB" id="U7DAE9"/>
<dbReference type="InterPro" id="IPR001492">
    <property type="entry name" value="Flagellin"/>
</dbReference>
<comment type="similarity">
    <text evidence="2">Belongs to the bacterial flagellin family.</text>
</comment>
<dbReference type="InterPro" id="IPR046358">
    <property type="entry name" value="Flagellin_C"/>
</dbReference>
<dbReference type="SUPFAM" id="SSF64518">
    <property type="entry name" value="Phase 1 flagellin"/>
    <property type="match status" value="1"/>
</dbReference>
<name>U7DAE9_9BACT</name>
<keyword evidence="6" id="KW-0282">Flagellum</keyword>
<dbReference type="PANTHER" id="PTHR42792:SF1">
    <property type="entry name" value="FLAGELLAR HOOK-ASSOCIATED PROTEIN 3"/>
    <property type="match status" value="1"/>
</dbReference>
<comment type="caution">
    <text evidence="6">The sequence shown here is derived from an EMBL/GenBank/DDBJ whole genome shotgun (WGS) entry which is preliminary data.</text>
</comment>
<dbReference type="Pfam" id="PF00669">
    <property type="entry name" value="Flagellin_N"/>
    <property type="match status" value="1"/>
</dbReference>
<keyword evidence="6" id="KW-0966">Cell projection</keyword>